<reference evidence="2 3" key="1">
    <citation type="submission" date="2016-07" db="EMBL/GenBank/DDBJ databases">
        <title>Pervasive Adenine N6-methylation of Active Genes in Fungi.</title>
        <authorList>
            <consortium name="DOE Joint Genome Institute"/>
            <person name="Mondo S.J."/>
            <person name="Dannebaum R.O."/>
            <person name="Kuo R.C."/>
            <person name="Labutti K."/>
            <person name="Haridas S."/>
            <person name="Kuo A."/>
            <person name="Salamov A."/>
            <person name="Ahrendt S.R."/>
            <person name="Lipzen A."/>
            <person name="Sullivan W."/>
            <person name="Andreopoulos W.B."/>
            <person name="Clum A."/>
            <person name="Lindquist E."/>
            <person name="Daum C."/>
            <person name="Ramamoorthy G.K."/>
            <person name="Gryganskyi A."/>
            <person name="Culley D."/>
            <person name="Magnuson J.K."/>
            <person name="James T.Y."/>
            <person name="O'Malley M.A."/>
            <person name="Stajich J.E."/>
            <person name="Spatafora J.W."/>
            <person name="Visel A."/>
            <person name="Grigoriev I.V."/>
        </authorList>
    </citation>
    <scope>NUCLEOTIDE SEQUENCE [LARGE SCALE GENOMIC DNA]</scope>
    <source>
        <strain evidence="2 3">NRRL 1336</strain>
    </source>
</reference>
<feature type="region of interest" description="Disordered" evidence="1">
    <location>
        <begin position="153"/>
        <end position="179"/>
    </location>
</feature>
<dbReference type="AlphaFoldDB" id="A0A1X2HKY7"/>
<evidence type="ECO:0000256" key="1">
    <source>
        <dbReference type="SAM" id="MobiDB-lite"/>
    </source>
</evidence>
<protein>
    <recommendedName>
        <fullName evidence="4">MSP domain-containing protein</fullName>
    </recommendedName>
</protein>
<evidence type="ECO:0000313" key="3">
    <source>
        <dbReference type="Proteomes" id="UP000193560"/>
    </source>
</evidence>
<organism evidence="2 3">
    <name type="scientific">Absidia repens</name>
    <dbReference type="NCBI Taxonomy" id="90262"/>
    <lineage>
        <taxon>Eukaryota</taxon>
        <taxon>Fungi</taxon>
        <taxon>Fungi incertae sedis</taxon>
        <taxon>Mucoromycota</taxon>
        <taxon>Mucoromycotina</taxon>
        <taxon>Mucoromycetes</taxon>
        <taxon>Mucorales</taxon>
        <taxon>Cunninghamellaceae</taxon>
        <taxon>Absidia</taxon>
    </lineage>
</organism>
<comment type="caution">
    <text evidence="2">The sequence shown here is derived from an EMBL/GenBank/DDBJ whole genome shotgun (WGS) entry which is preliminary data.</text>
</comment>
<gene>
    <name evidence="2" type="ORF">BCR42DRAFT_339148</name>
</gene>
<evidence type="ECO:0008006" key="4">
    <source>
        <dbReference type="Google" id="ProtNLM"/>
    </source>
</evidence>
<sequence>MFVEPSPVPRFRNEPPAPPPSPPYLNVIVQPFDFTTSATTTAANENDNDEHQQQHDLVKQHSLIADNGHSEIPTIFTTLPQQFDHNEQQLLQQQFPSSSQVLNQYEHRRPRLIFTSPLQRGQTIAFSLQNTIPDDHIIIYKFLTSNCKLFPRQRNHNSSSSTSTTSTKETMGLSSAGKMGAGEAHSDIMLFLNQVPPLAPGEILKDKILVRWAVIQRGTQVEAWTQQLTDSTRRKWLEMLLEKWPDQVVERKTRISIRFV</sequence>
<name>A0A1X2HKY7_9FUNG</name>
<keyword evidence="3" id="KW-1185">Reference proteome</keyword>
<accession>A0A1X2HKY7</accession>
<feature type="compositionally biased region" description="Low complexity" evidence="1">
    <location>
        <begin position="158"/>
        <end position="167"/>
    </location>
</feature>
<dbReference type="OrthoDB" id="2373269at2759"/>
<evidence type="ECO:0000313" key="2">
    <source>
        <dbReference type="EMBL" id="ORZ00075.1"/>
    </source>
</evidence>
<proteinExistence type="predicted"/>
<dbReference type="EMBL" id="MCGE01000057">
    <property type="protein sequence ID" value="ORZ00075.1"/>
    <property type="molecule type" value="Genomic_DNA"/>
</dbReference>
<feature type="region of interest" description="Disordered" evidence="1">
    <location>
        <begin position="1"/>
        <end position="23"/>
    </location>
</feature>
<dbReference type="Proteomes" id="UP000193560">
    <property type="component" value="Unassembled WGS sequence"/>
</dbReference>